<dbReference type="KEGG" id="sphk:SKP52_12585"/>
<accession>A0A0A7PJI8</accession>
<reference evidence="1 2" key="1">
    <citation type="journal article" date="2015" name="Int. J. Syst. Evol. Microbiol.">
        <title>Description of Sphingopyxis fribergensis sp. nov. - a soil bacterium with the ability to degrade styrene and phenylacetic acid.</title>
        <authorList>
            <person name="Oelschlagel M."/>
            <person name="Ruckert C."/>
            <person name="Kalinowski J."/>
            <person name="Schmidt G."/>
            <person name="Schlomann M."/>
            <person name="Tischler D."/>
        </authorList>
    </citation>
    <scope>NUCLEOTIDE SEQUENCE [LARGE SCALE GENOMIC DNA]</scope>
    <source>
        <strain evidence="1 2">Kp5.2</strain>
    </source>
</reference>
<dbReference type="STRING" id="1515612.SKP52_12585"/>
<protein>
    <submittedName>
        <fullName evidence="1">Uncharacterized protein</fullName>
    </submittedName>
</protein>
<dbReference type="EMBL" id="CP009122">
    <property type="protein sequence ID" value="AJA09408.1"/>
    <property type="molecule type" value="Genomic_DNA"/>
</dbReference>
<organism evidence="1 2">
    <name type="scientific">Sphingopyxis fribergensis</name>
    <dbReference type="NCBI Taxonomy" id="1515612"/>
    <lineage>
        <taxon>Bacteria</taxon>
        <taxon>Pseudomonadati</taxon>
        <taxon>Pseudomonadota</taxon>
        <taxon>Alphaproteobacteria</taxon>
        <taxon>Sphingomonadales</taxon>
        <taxon>Sphingomonadaceae</taxon>
        <taxon>Sphingopyxis</taxon>
    </lineage>
</organism>
<dbReference type="HOGENOM" id="CLU_1991248_0_0_5"/>
<name>A0A0A7PJI8_9SPHN</name>
<keyword evidence="2" id="KW-1185">Reference proteome</keyword>
<sequence>MPAAKKTAEKVEGNMGMMWLGWALAALGFALLLGQYAAGQADIFLSIANPRPLDEESMVVTLKGWGFAAQAARPFVTPESDHGLCDVRVFATRRQMLVAIVTFGFLRPVTVAWRAHAGIPPLGDA</sequence>
<evidence type="ECO:0000313" key="2">
    <source>
        <dbReference type="Proteomes" id="UP000030907"/>
    </source>
</evidence>
<dbReference type="Proteomes" id="UP000030907">
    <property type="component" value="Chromosome"/>
</dbReference>
<evidence type="ECO:0000313" key="1">
    <source>
        <dbReference type="EMBL" id="AJA09408.1"/>
    </source>
</evidence>
<proteinExistence type="predicted"/>
<dbReference type="AlphaFoldDB" id="A0A0A7PJI8"/>
<gene>
    <name evidence="1" type="ORF">SKP52_12585</name>
</gene>